<reference evidence="2 3" key="1">
    <citation type="submission" date="2019-05" db="EMBL/GenBank/DDBJ databases">
        <title>Another draft genome of Portunus trituberculatus and its Hox gene families provides insights of decapod evolution.</title>
        <authorList>
            <person name="Jeong J.-H."/>
            <person name="Song I."/>
            <person name="Kim S."/>
            <person name="Choi T."/>
            <person name="Kim D."/>
            <person name="Ryu S."/>
            <person name="Kim W."/>
        </authorList>
    </citation>
    <scope>NUCLEOTIDE SEQUENCE [LARGE SCALE GENOMIC DNA]</scope>
    <source>
        <tissue evidence="2">Muscle</tissue>
    </source>
</reference>
<accession>A0A5B7E212</accession>
<gene>
    <name evidence="2" type="ORF">E2C01_021183</name>
</gene>
<protein>
    <submittedName>
        <fullName evidence="2">Uncharacterized protein</fullName>
    </submittedName>
</protein>
<dbReference type="Proteomes" id="UP000324222">
    <property type="component" value="Unassembled WGS sequence"/>
</dbReference>
<name>A0A5B7E212_PORTR</name>
<dbReference type="EMBL" id="VSRR010001837">
    <property type="protein sequence ID" value="MPC27990.1"/>
    <property type="molecule type" value="Genomic_DNA"/>
</dbReference>
<sequence length="141" mass="15828">MATPNPAPESHSGEGTRNVPSLCGHRWEGPFSSQHRHKFCYVRDAVVWGKRPYLYALTTDFHPNCLLGKQVTSLTVGCDWVFVPLEWHWMTQCGQRRPNSAGGGSVKPRTAPQQEPKLSQHMHSTSSSEAKGIYKEQERPA</sequence>
<dbReference type="AlphaFoldDB" id="A0A5B7E212"/>
<feature type="compositionally biased region" description="Basic and acidic residues" evidence="1">
    <location>
        <begin position="132"/>
        <end position="141"/>
    </location>
</feature>
<keyword evidence="3" id="KW-1185">Reference proteome</keyword>
<evidence type="ECO:0000256" key="1">
    <source>
        <dbReference type="SAM" id="MobiDB-lite"/>
    </source>
</evidence>
<proteinExistence type="predicted"/>
<feature type="compositionally biased region" description="Polar residues" evidence="1">
    <location>
        <begin position="111"/>
        <end position="129"/>
    </location>
</feature>
<evidence type="ECO:0000313" key="2">
    <source>
        <dbReference type="EMBL" id="MPC27990.1"/>
    </source>
</evidence>
<organism evidence="2 3">
    <name type="scientific">Portunus trituberculatus</name>
    <name type="common">Swimming crab</name>
    <name type="synonym">Neptunus trituberculatus</name>
    <dbReference type="NCBI Taxonomy" id="210409"/>
    <lineage>
        <taxon>Eukaryota</taxon>
        <taxon>Metazoa</taxon>
        <taxon>Ecdysozoa</taxon>
        <taxon>Arthropoda</taxon>
        <taxon>Crustacea</taxon>
        <taxon>Multicrustacea</taxon>
        <taxon>Malacostraca</taxon>
        <taxon>Eumalacostraca</taxon>
        <taxon>Eucarida</taxon>
        <taxon>Decapoda</taxon>
        <taxon>Pleocyemata</taxon>
        <taxon>Brachyura</taxon>
        <taxon>Eubrachyura</taxon>
        <taxon>Portunoidea</taxon>
        <taxon>Portunidae</taxon>
        <taxon>Portuninae</taxon>
        <taxon>Portunus</taxon>
    </lineage>
</organism>
<comment type="caution">
    <text evidence="2">The sequence shown here is derived from an EMBL/GenBank/DDBJ whole genome shotgun (WGS) entry which is preliminary data.</text>
</comment>
<evidence type="ECO:0000313" key="3">
    <source>
        <dbReference type="Proteomes" id="UP000324222"/>
    </source>
</evidence>
<feature type="region of interest" description="Disordered" evidence="1">
    <location>
        <begin position="94"/>
        <end position="141"/>
    </location>
</feature>